<organism evidence="4">
    <name type="scientific">marine metagenome</name>
    <dbReference type="NCBI Taxonomy" id="408172"/>
    <lineage>
        <taxon>unclassified sequences</taxon>
        <taxon>metagenomes</taxon>
        <taxon>ecological metagenomes</taxon>
    </lineage>
</organism>
<dbReference type="CDD" id="cd01425">
    <property type="entry name" value="RPS2"/>
    <property type="match status" value="1"/>
</dbReference>
<dbReference type="Pfam" id="PF00318">
    <property type="entry name" value="Ribosomal_S2"/>
    <property type="match status" value="1"/>
</dbReference>
<reference evidence="4" key="1">
    <citation type="submission" date="2018-05" db="EMBL/GenBank/DDBJ databases">
        <authorList>
            <person name="Lanie J.A."/>
            <person name="Ng W.-L."/>
            <person name="Kazmierczak K.M."/>
            <person name="Andrzejewski T.M."/>
            <person name="Davidsen T.M."/>
            <person name="Wayne K.J."/>
            <person name="Tettelin H."/>
            <person name="Glass J.I."/>
            <person name="Rusch D."/>
            <person name="Podicherti R."/>
            <person name="Tsui H.-C.T."/>
            <person name="Winkler M.E."/>
        </authorList>
    </citation>
    <scope>NUCLEOTIDE SEQUENCE</scope>
</reference>
<dbReference type="PROSITE" id="PS00963">
    <property type="entry name" value="RIBOSOMAL_S2_2"/>
    <property type="match status" value="1"/>
</dbReference>
<dbReference type="InterPro" id="IPR023591">
    <property type="entry name" value="Ribosomal_uS2_flav_dom_sf"/>
</dbReference>
<dbReference type="InterPro" id="IPR018130">
    <property type="entry name" value="Ribosomal_uS2_CS"/>
</dbReference>
<evidence type="ECO:0000256" key="1">
    <source>
        <dbReference type="ARBA" id="ARBA00006242"/>
    </source>
</evidence>
<gene>
    <name evidence="4" type="ORF">METZ01_LOCUS448411</name>
</gene>
<dbReference type="SUPFAM" id="SSF52313">
    <property type="entry name" value="Ribosomal protein S2"/>
    <property type="match status" value="1"/>
</dbReference>
<dbReference type="EMBL" id="UINC01184370">
    <property type="protein sequence ID" value="SVD95557.1"/>
    <property type="molecule type" value="Genomic_DNA"/>
</dbReference>
<dbReference type="GO" id="GO:0006412">
    <property type="term" value="P:translation"/>
    <property type="evidence" value="ECO:0007669"/>
    <property type="project" value="InterPro"/>
</dbReference>
<dbReference type="FunFam" id="1.10.287.610:FF:000001">
    <property type="entry name" value="30S ribosomal protein S2"/>
    <property type="match status" value="1"/>
</dbReference>
<dbReference type="AlphaFoldDB" id="A0A382ZJ09"/>
<proteinExistence type="inferred from homology"/>
<comment type="similarity">
    <text evidence="1">Belongs to the universal ribosomal protein uS2 family.</text>
</comment>
<feature type="non-terminal residue" evidence="4">
    <location>
        <position position="161"/>
    </location>
</feature>
<name>A0A382ZJ09_9ZZZZ</name>
<dbReference type="GO" id="GO:0022627">
    <property type="term" value="C:cytosolic small ribosomal subunit"/>
    <property type="evidence" value="ECO:0007669"/>
    <property type="project" value="TreeGrafter"/>
</dbReference>
<evidence type="ECO:0000313" key="4">
    <source>
        <dbReference type="EMBL" id="SVD95557.1"/>
    </source>
</evidence>
<dbReference type="PANTHER" id="PTHR12534:SF0">
    <property type="entry name" value="SMALL RIBOSOMAL SUBUNIT PROTEIN US2M"/>
    <property type="match status" value="1"/>
</dbReference>
<evidence type="ECO:0008006" key="5">
    <source>
        <dbReference type="Google" id="ProtNLM"/>
    </source>
</evidence>
<dbReference type="PANTHER" id="PTHR12534">
    <property type="entry name" value="30S RIBOSOMAL PROTEIN S2 PROKARYOTIC AND ORGANELLAR"/>
    <property type="match status" value="1"/>
</dbReference>
<dbReference type="Gene3D" id="3.40.50.10490">
    <property type="entry name" value="Glucose-6-phosphate isomerase like protein, domain 1"/>
    <property type="match status" value="1"/>
</dbReference>
<dbReference type="InterPro" id="IPR005706">
    <property type="entry name" value="Ribosomal_uS2_bac/mit/plastid"/>
</dbReference>
<dbReference type="NCBIfam" id="TIGR01011">
    <property type="entry name" value="rpsB_bact"/>
    <property type="match status" value="1"/>
</dbReference>
<sequence length="161" mass="18453">MKPYIFTQRNGIYIVDLRQTAAAFREALNFLRDLAADGGTVMFVGTKRQAQESVREAAERTGMYFVNQRWLGGLLTNFTTIRKSVARLKNIEAMEEDGRMELLTKKEGIKLRREKFKLFRNLEGIKEMDRVPDAIFVLDVGCEHIAVREAMKLNIPIVAIV</sequence>
<keyword evidence="3" id="KW-0687">Ribonucleoprotein</keyword>
<dbReference type="Gene3D" id="1.10.287.610">
    <property type="entry name" value="Helix hairpin bin"/>
    <property type="match status" value="1"/>
</dbReference>
<protein>
    <recommendedName>
        <fullName evidence="5">30S ribosomal protein S2</fullName>
    </recommendedName>
</protein>
<dbReference type="HAMAP" id="MF_00291_B">
    <property type="entry name" value="Ribosomal_uS2_B"/>
    <property type="match status" value="1"/>
</dbReference>
<accession>A0A382ZJ09</accession>
<dbReference type="GO" id="GO:0003735">
    <property type="term" value="F:structural constituent of ribosome"/>
    <property type="evidence" value="ECO:0007669"/>
    <property type="project" value="InterPro"/>
</dbReference>
<dbReference type="InterPro" id="IPR001865">
    <property type="entry name" value="Ribosomal_uS2"/>
</dbReference>
<evidence type="ECO:0000256" key="2">
    <source>
        <dbReference type="ARBA" id="ARBA00022980"/>
    </source>
</evidence>
<keyword evidence="2" id="KW-0689">Ribosomal protein</keyword>
<evidence type="ECO:0000256" key="3">
    <source>
        <dbReference type="ARBA" id="ARBA00023274"/>
    </source>
</evidence>
<dbReference type="PRINTS" id="PR00395">
    <property type="entry name" value="RIBOSOMALS2"/>
</dbReference>